<dbReference type="HOGENOM" id="CLU_1645208_0_0_1"/>
<dbReference type="InParanoid" id="G0NS27"/>
<sequence>MILPVTRFPEPWTTPTVFNVAPTWSGQEPSSHPASAKPWSQLFWTGDGLAARPSSTTPNVTGVPQVTLDAIEVIGRLLLDARGMLMHQKVCPATICGAPVALQHSGEGPFQAIVPAASEPFHLTPINMAVADIFGATNVNQQSWTDRDIEPIKRIFFCNFL</sequence>
<name>G0NS27_CAEBE</name>
<dbReference type="AlphaFoldDB" id="G0NS27"/>
<protein>
    <submittedName>
        <fullName evidence="1">Uncharacterized protein</fullName>
    </submittedName>
</protein>
<organism evidence="2">
    <name type="scientific">Caenorhabditis brenneri</name>
    <name type="common">Nematode worm</name>
    <dbReference type="NCBI Taxonomy" id="135651"/>
    <lineage>
        <taxon>Eukaryota</taxon>
        <taxon>Metazoa</taxon>
        <taxon>Ecdysozoa</taxon>
        <taxon>Nematoda</taxon>
        <taxon>Chromadorea</taxon>
        <taxon>Rhabditida</taxon>
        <taxon>Rhabditina</taxon>
        <taxon>Rhabditomorpha</taxon>
        <taxon>Rhabditoidea</taxon>
        <taxon>Rhabditidae</taxon>
        <taxon>Peloderinae</taxon>
        <taxon>Caenorhabditis</taxon>
    </lineage>
</organism>
<evidence type="ECO:0000313" key="1">
    <source>
        <dbReference type="EMBL" id="EGT36442.1"/>
    </source>
</evidence>
<evidence type="ECO:0000313" key="2">
    <source>
        <dbReference type="Proteomes" id="UP000008068"/>
    </source>
</evidence>
<reference evidence="2" key="1">
    <citation type="submission" date="2011-07" db="EMBL/GenBank/DDBJ databases">
        <authorList>
            <consortium name="Caenorhabditis brenneri Sequencing and Analysis Consortium"/>
            <person name="Wilson R.K."/>
        </authorList>
    </citation>
    <scope>NUCLEOTIDE SEQUENCE [LARGE SCALE GENOMIC DNA]</scope>
    <source>
        <strain evidence="2">PB2801</strain>
    </source>
</reference>
<dbReference type="EMBL" id="GL379935">
    <property type="protein sequence ID" value="EGT36442.1"/>
    <property type="molecule type" value="Genomic_DNA"/>
</dbReference>
<accession>G0NS27</accession>
<dbReference type="Proteomes" id="UP000008068">
    <property type="component" value="Unassembled WGS sequence"/>
</dbReference>
<keyword evidence="2" id="KW-1185">Reference proteome</keyword>
<proteinExistence type="predicted"/>
<gene>
    <name evidence="1" type="ORF">CAEBREN_20983</name>
</gene>